<protein>
    <submittedName>
        <fullName evidence="1">Uncharacterized protein</fullName>
    </submittedName>
</protein>
<dbReference type="Gene3D" id="1.10.150.20">
    <property type="entry name" value="5' to 3' exonuclease, C-terminal subdomain"/>
    <property type="match status" value="1"/>
</dbReference>
<accession>A0A8J3PRD4</accession>
<comment type="caution">
    <text evidence="1">The sequence shown here is derived from an EMBL/GenBank/DDBJ whole genome shotgun (WGS) entry which is preliminary data.</text>
</comment>
<reference evidence="1 2" key="1">
    <citation type="submission" date="2021-01" db="EMBL/GenBank/DDBJ databases">
        <title>Whole genome shotgun sequence of Planotetraspora kaengkrachanensis NBRC 104272.</title>
        <authorList>
            <person name="Komaki H."/>
            <person name="Tamura T."/>
        </authorList>
    </citation>
    <scope>NUCLEOTIDE SEQUENCE [LARGE SCALE GENOMIC DNA]</scope>
    <source>
        <strain evidence="1 2">NBRC 104272</strain>
    </source>
</reference>
<organism evidence="1 2">
    <name type="scientific">Planotetraspora kaengkrachanensis</name>
    <dbReference type="NCBI Taxonomy" id="575193"/>
    <lineage>
        <taxon>Bacteria</taxon>
        <taxon>Bacillati</taxon>
        <taxon>Actinomycetota</taxon>
        <taxon>Actinomycetes</taxon>
        <taxon>Streptosporangiales</taxon>
        <taxon>Streptosporangiaceae</taxon>
        <taxon>Planotetraspora</taxon>
    </lineage>
</organism>
<sequence length="74" mass="7738">MAVSANLDKLLDREYEEYTLDKLVDAPVAALAGVGEAGAEALARTLGIVTIGDLGRSQIFRYAAALVALDDSAK</sequence>
<evidence type="ECO:0000313" key="2">
    <source>
        <dbReference type="Proteomes" id="UP000630097"/>
    </source>
</evidence>
<gene>
    <name evidence="1" type="ORF">Pka01_22090</name>
</gene>
<dbReference type="RefSeq" id="WP_203882545.1">
    <property type="nucleotide sequence ID" value="NZ_BAABHH010000009.1"/>
</dbReference>
<dbReference type="AlphaFoldDB" id="A0A8J3PRD4"/>
<keyword evidence="2" id="KW-1185">Reference proteome</keyword>
<name>A0A8J3PRD4_9ACTN</name>
<proteinExistence type="predicted"/>
<evidence type="ECO:0000313" key="1">
    <source>
        <dbReference type="EMBL" id="GIG79082.1"/>
    </source>
</evidence>
<dbReference type="EMBL" id="BONV01000006">
    <property type="protein sequence ID" value="GIG79082.1"/>
    <property type="molecule type" value="Genomic_DNA"/>
</dbReference>
<dbReference type="Proteomes" id="UP000630097">
    <property type="component" value="Unassembled WGS sequence"/>
</dbReference>